<evidence type="ECO:0000259" key="3">
    <source>
        <dbReference type="PROSITE" id="PS50158"/>
    </source>
</evidence>
<keyword evidence="1" id="KW-0479">Metal-binding</keyword>
<gene>
    <name evidence="4" type="ORF">F441_02293</name>
</gene>
<evidence type="ECO:0000313" key="4">
    <source>
        <dbReference type="EMBL" id="ETP24768.1"/>
    </source>
</evidence>
<dbReference type="SMART" id="SM00343">
    <property type="entry name" value="ZnF_C2HC"/>
    <property type="match status" value="1"/>
</dbReference>
<feature type="region of interest" description="Disordered" evidence="2">
    <location>
        <begin position="132"/>
        <end position="153"/>
    </location>
</feature>
<proteinExistence type="predicted"/>
<protein>
    <recommendedName>
        <fullName evidence="3">CCHC-type domain-containing protein</fullName>
    </recommendedName>
</protein>
<accession>W2XQU7</accession>
<dbReference type="InterPro" id="IPR036875">
    <property type="entry name" value="Znf_CCHC_sf"/>
</dbReference>
<feature type="domain" description="CCHC-type" evidence="3">
    <location>
        <begin position="165"/>
        <end position="180"/>
    </location>
</feature>
<dbReference type="Proteomes" id="UP000018958">
    <property type="component" value="Unassembled WGS sequence"/>
</dbReference>
<evidence type="ECO:0000313" key="5">
    <source>
        <dbReference type="Proteomes" id="UP000018958"/>
    </source>
</evidence>
<comment type="caution">
    <text evidence="4">The sequence shown here is derived from an EMBL/GenBank/DDBJ whole genome shotgun (WGS) entry which is preliminary data.</text>
</comment>
<sequence>MPKFHGKPQESVDEFIFEAKLFMNGKNIDYHHPGNQARVVAMLASNLRDGAASWYHSRIMIDNEPISSIDNLKRHFETNSFLPTSNIDKVDHFITGLKPDNRKEVDYLNCNSLKTAISAAQAYERAHFGAARRQTAARRDGPEPMDISQVTTRPTVEQCRRQGLCFYCRKPGHRISDCPKKRQGNEGAQRM</sequence>
<evidence type="ECO:0000256" key="1">
    <source>
        <dbReference type="PROSITE-ProRule" id="PRU00047"/>
    </source>
</evidence>
<keyword evidence="1" id="KW-0863">Zinc-finger</keyword>
<dbReference type="Gene3D" id="4.10.60.10">
    <property type="entry name" value="Zinc finger, CCHC-type"/>
    <property type="match status" value="1"/>
</dbReference>
<reference evidence="4 5" key="1">
    <citation type="submission" date="2013-11" db="EMBL/GenBank/DDBJ databases">
        <title>The Genome Sequence of Phytophthora parasitica CJ01A1.</title>
        <authorList>
            <consortium name="The Broad Institute Genomics Platform"/>
            <person name="Russ C."/>
            <person name="Tyler B."/>
            <person name="Panabieres F."/>
            <person name="Shan W."/>
            <person name="Tripathy S."/>
            <person name="Grunwald N."/>
            <person name="Machado M."/>
            <person name="Johnson C.S."/>
            <person name="Walker B."/>
            <person name="Young S.K."/>
            <person name="Zeng Q."/>
            <person name="Gargeya S."/>
            <person name="Fitzgerald M."/>
            <person name="Haas B."/>
            <person name="Abouelleil A."/>
            <person name="Allen A.W."/>
            <person name="Alvarado L."/>
            <person name="Arachchi H.M."/>
            <person name="Berlin A.M."/>
            <person name="Chapman S.B."/>
            <person name="Gainer-Dewar J."/>
            <person name="Goldberg J."/>
            <person name="Griggs A."/>
            <person name="Gujja S."/>
            <person name="Hansen M."/>
            <person name="Howarth C."/>
            <person name="Imamovic A."/>
            <person name="Ireland A."/>
            <person name="Larimer J."/>
            <person name="McCowan C."/>
            <person name="Murphy C."/>
            <person name="Pearson M."/>
            <person name="Poon T.W."/>
            <person name="Priest M."/>
            <person name="Roberts A."/>
            <person name="Saif S."/>
            <person name="Shea T."/>
            <person name="Sisk P."/>
            <person name="Sykes S."/>
            <person name="Wortman J."/>
            <person name="Nusbaum C."/>
            <person name="Birren B."/>
        </authorList>
    </citation>
    <scope>NUCLEOTIDE SEQUENCE [LARGE SCALE GENOMIC DNA]</scope>
    <source>
        <strain evidence="4 5">CJ01A1</strain>
    </source>
</reference>
<dbReference type="GO" id="GO:0008270">
    <property type="term" value="F:zinc ion binding"/>
    <property type="evidence" value="ECO:0007669"/>
    <property type="project" value="UniProtKB-KW"/>
</dbReference>
<dbReference type="InterPro" id="IPR001878">
    <property type="entry name" value="Znf_CCHC"/>
</dbReference>
<dbReference type="OrthoDB" id="165129at2759"/>
<dbReference type="GO" id="GO:0003676">
    <property type="term" value="F:nucleic acid binding"/>
    <property type="evidence" value="ECO:0007669"/>
    <property type="project" value="InterPro"/>
</dbReference>
<keyword evidence="1" id="KW-0862">Zinc</keyword>
<dbReference type="Pfam" id="PF00098">
    <property type="entry name" value="zf-CCHC"/>
    <property type="match status" value="1"/>
</dbReference>
<dbReference type="PROSITE" id="PS50158">
    <property type="entry name" value="ZF_CCHC"/>
    <property type="match status" value="1"/>
</dbReference>
<dbReference type="SUPFAM" id="SSF57756">
    <property type="entry name" value="Retrovirus zinc finger-like domains"/>
    <property type="match status" value="1"/>
</dbReference>
<evidence type="ECO:0000256" key="2">
    <source>
        <dbReference type="SAM" id="MobiDB-lite"/>
    </source>
</evidence>
<dbReference type="EMBL" id="ANIX01000476">
    <property type="protein sequence ID" value="ETP24768.1"/>
    <property type="molecule type" value="Genomic_DNA"/>
</dbReference>
<dbReference type="AlphaFoldDB" id="W2XQU7"/>
<organism evidence="4 5">
    <name type="scientific">Phytophthora nicotianae CJ01A1</name>
    <dbReference type="NCBI Taxonomy" id="1317063"/>
    <lineage>
        <taxon>Eukaryota</taxon>
        <taxon>Sar</taxon>
        <taxon>Stramenopiles</taxon>
        <taxon>Oomycota</taxon>
        <taxon>Peronosporomycetes</taxon>
        <taxon>Peronosporales</taxon>
        <taxon>Peronosporaceae</taxon>
        <taxon>Phytophthora</taxon>
    </lineage>
</organism>
<name>W2XQU7_PHYNI</name>